<dbReference type="InterPro" id="IPR036890">
    <property type="entry name" value="HATPase_C_sf"/>
</dbReference>
<evidence type="ECO:0000256" key="6">
    <source>
        <dbReference type="ARBA" id="ARBA00022777"/>
    </source>
</evidence>
<evidence type="ECO:0000256" key="2">
    <source>
        <dbReference type="ARBA" id="ARBA00012438"/>
    </source>
</evidence>
<dbReference type="EC" id="2.7.13.3" evidence="2"/>
<dbReference type="InterPro" id="IPR050482">
    <property type="entry name" value="Sensor_HK_TwoCompSys"/>
</dbReference>
<proteinExistence type="predicted"/>
<comment type="catalytic activity">
    <reaction evidence="1">
        <text>ATP + protein L-histidine = ADP + protein N-phospho-L-histidine.</text>
        <dbReference type="EC" id="2.7.13.3"/>
    </reaction>
</comment>
<dbReference type="InterPro" id="IPR003594">
    <property type="entry name" value="HATPase_dom"/>
</dbReference>
<dbReference type="OrthoDB" id="9760839at2"/>
<dbReference type="Proteomes" id="UP000076878">
    <property type="component" value="Unassembled WGS sequence"/>
</dbReference>
<dbReference type="AlphaFoldDB" id="A0A143Y601"/>
<dbReference type="Gene3D" id="3.30.565.10">
    <property type="entry name" value="Histidine kinase-like ATPase, C-terminal domain"/>
    <property type="match status" value="1"/>
</dbReference>
<keyword evidence="6 10" id="KW-0418">Kinase</keyword>
<keyword evidence="4" id="KW-0808">Transferase</keyword>
<dbReference type="PANTHER" id="PTHR24421">
    <property type="entry name" value="NITRATE/NITRITE SENSOR PROTEIN NARX-RELATED"/>
    <property type="match status" value="1"/>
</dbReference>
<keyword evidence="7" id="KW-0067">ATP-binding</keyword>
<evidence type="ECO:0000256" key="1">
    <source>
        <dbReference type="ARBA" id="ARBA00000085"/>
    </source>
</evidence>
<reference evidence="10" key="1">
    <citation type="submission" date="2016-02" db="EMBL/GenBank/DDBJ databases">
        <authorList>
            <person name="Wen L."/>
            <person name="He K."/>
            <person name="Yang H."/>
        </authorList>
    </citation>
    <scope>NUCLEOTIDE SEQUENCE [LARGE SCALE GENOMIC DNA]</scope>
    <source>
        <strain evidence="10">Trichococcus_R210</strain>
    </source>
</reference>
<dbReference type="SMART" id="SM00387">
    <property type="entry name" value="HATPase_c"/>
    <property type="match status" value="1"/>
</dbReference>
<accession>A0A143Y601</accession>
<keyword evidence="8" id="KW-0902">Two-component regulatory system</keyword>
<name>A0A143Y601_9LACT</name>
<feature type="domain" description="Histidine kinase" evidence="9">
    <location>
        <begin position="240"/>
        <end position="327"/>
    </location>
</feature>
<dbReference type="Proteomes" id="UP000199280">
    <property type="component" value="Unassembled WGS sequence"/>
</dbReference>
<evidence type="ECO:0000313" key="12">
    <source>
        <dbReference type="Proteomes" id="UP000199280"/>
    </source>
</evidence>
<keyword evidence="12" id="KW-1185">Reference proteome</keyword>
<evidence type="ECO:0000256" key="3">
    <source>
        <dbReference type="ARBA" id="ARBA00022553"/>
    </source>
</evidence>
<keyword evidence="3" id="KW-0597">Phosphoprotein</keyword>
<evidence type="ECO:0000256" key="8">
    <source>
        <dbReference type="ARBA" id="ARBA00023012"/>
    </source>
</evidence>
<evidence type="ECO:0000259" key="9">
    <source>
        <dbReference type="PROSITE" id="PS50109"/>
    </source>
</evidence>
<dbReference type="SUPFAM" id="SSF55874">
    <property type="entry name" value="ATPase domain of HSP90 chaperone/DNA topoisomerase II/histidine kinase"/>
    <property type="match status" value="1"/>
</dbReference>
<dbReference type="EMBL" id="FJNB01000001">
    <property type="protein sequence ID" value="CZQ80258.1"/>
    <property type="molecule type" value="Genomic_DNA"/>
</dbReference>
<dbReference type="EMBL" id="FNYT01000001">
    <property type="protein sequence ID" value="SEI56835.1"/>
    <property type="molecule type" value="Genomic_DNA"/>
</dbReference>
<reference evidence="11 12" key="2">
    <citation type="submission" date="2016-10" db="EMBL/GenBank/DDBJ databases">
        <authorList>
            <person name="Varghese N."/>
            <person name="Submissions S."/>
        </authorList>
    </citation>
    <scope>NUCLEOTIDE SEQUENCE [LARGE SCALE GENOMIC DNA]</scope>
    <source>
        <strain evidence="11 12">DSM 22150</strain>
    </source>
</reference>
<gene>
    <name evidence="11" type="ORF">SAMN05216375_101228</name>
    <name evidence="10" type="ORF">TR210_40</name>
</gene>
<dbReference type="Pfam" id="PF02518">
    <property type="entry name" value="HATPase_c"/>
    <property type="match status" value="1"/>
</dbReference>
<evidence type="ECO:0000313" key="11">
    <source>
        <dbReference type="EMBL" id="SEI56835.1"/>
    </source>
</evidence>
<dbReference type="RefSeq" id="WP_068620360.1">
    <property type="nucleotide sequence ID" value="NZ_FJNB01000001.1"/>
</dbReference>
<dbReference type="Pfam" id="PF07730">
    <property type="entry name" value="HisKA_3"/>
    <property type="match status" value="1"/>
</dbReference>
<dbReference type="CDD" id="cd16917">
    <property type="entry name" value="HATPase_UhpB-NarQ-NarX-like"/>
    <property type="match status" value="1"/>
</dbReference>
<keyword evidence="5" id="KW-0547">Nucleotide-binding</keyword>
<dbReference type="InterPro" id="IPR011712">
    <property type="entry name" value="Sig_transdc_His_kin_sub3_dim/P"/>
</dbReference>
<dbReference type="PROSITE" id="PS50109">
    <property type="entry name" value="HIS_KIN"/>
    <property type="match status" value="1"/>
</dbReference>
<dbReference type="PANTHER" id="PTHR24421:SF10">
    <property type="entry name" value="NITRATE_NITRITE SENSOR PROTEIN NARQ"/>
    <property type="match status" value="1"/>
</dbReference>
<dbReference type="GO" id="GO:0005524">
    <property type="term" value="F:ATP binding"/>
    <property type="evidence" value="ECO:0007669"/>
    <property type="project" value="UniProtKB-KW"/>
</dbReference>
<organism evidence="10">
    <name type="scientific">Trichococcus ilyis</name>
    <dbReference type="NCBI Taxonomy" id="640938"/>
    <lineage>
        <taxon>Bacteria</taxon>
        <taxon>Bacillati</taxon>
        <taxon>Bacillota</taxon>
        <taxon>Bacilli</taxon>
        <taxon>Lactobacillales</taxon>
        <taxon>Carnobacteriaceae</taxon>
        <taxon>Trichococcus</taxon>
    </lineage>
</organism>
<evidence type="ECO:0000256" key="4">
    <source>
        <dbReference type="ARBA" id="ARBA00022679"/>
    </source>
</evidence>
<dbReference type="GO" id="GO:0046983">
    <property type="term" value="F:protein dimerization activity"/>
    <property type="evidence" value="ECO:0007669"/>
    <property type="project" value="InterPro"/>
</dbReference>
<dbReference type="GO" id="GO:0016020">
    <property type="term" value="C:membrane"/>
    <property type="evidence" value="ECO:0007669"/>
    <property type="project" value="InterPro"/>
</dbReference>
<dbReference type="STRING" id="640938.TR210_40"/>
<dbReference type="Gene3D" id="1.20.5.1930">
    <property type="match status" value="1"/>
</dbReference>
<evidence type="ECO:0000256" key="7">
    <source>
        <dbReference type="ARBA" id="ARBA00022840"/>
    </source>
</evidence>
<protein>
    <recommendedName>
        <fullName evidence="2">histidine kinase</fullName>
        <ecNumber evidence="2">2.7.13.3</ecNumber>
    </recommendedName>
</protein>
<dbReference type="GO" id="GO:0000155">
    <property type="term" value="F:phosphorelay sensor kinase activity"/>
    <property type="evidence" value="ECO:0007669"/>
    <property type="project" value="InterPro"/>
</dbReference>
<evidence type="ECO:0000313" key="10">
    <source>
        <dbReference type="EMBL" id="CZQ80258.1"/>
    </source>
</evidence>
<dbReference type="InterPro" id="IPR005467">
    <property type="entry name" value="His_kinase_dom"/>
</dbReference>
<sequence length="330" mass="37434">MTDPKEGIRQGPVQPTWLMDADYTVIGKNAQAEKFETDYVISMEYAVQVAKGTCCAFHTDKRACKNCPLENKWAASDGFPITFMGRDGVPYEFFGKLLKKRQNWLLEIRYIDKPFESEGKSMLTYLNEVRESEQKRIARELHDGIAQSIYSLMLETRGLKWTPVEEHQQKLQAIDRHFADVLLEIKSMATELRPSILDDVGLIPAINQFVDQTLEMTGFIIRVIVDGERHDLSGRGNVVIYRSIQEAVSNALKYSGENEATIRLAFAQTELRVTIADEGKGFIYDPYHLGFGLLNLRERAHSVGGDLEIDTGMDKGTRITIILPYEEESA</sequence>
<evidence type="ECO:0000256" key="5">
    <source>
        <dbReference type="ARBA" id="ARBA00022741"/>
    </source>
</evidence>